<dbReference type="RefSeq" id="XP_003073025.2">
    <property type="nucleotide sequence ID" value="XM_003072979.2"/>
</dbReference>
<dbReference type="Gene3D" id="3.40.50.300">
    <property type="entry name" value="P-loop containing nucleotide triphosphate hydrolases"/>
    <property type="match status" value="1"/>
</dbReference>
<dbReference type="KEGG" id="ein:Eint_060570"/>
<evidence type="ECO:0000256" key="2">
    <source>
        <dbReference type="ARBA" id="ARBA00022741"/>
    </source>
</evidence>
<dbReference type="InterPro" id="IPR033690">
    <property type="entry name" value="Adenylat_kinase_CS"/>
</dbReference>
<sequence length="177" mass="20101">MKFSRIVMMGPPGCGKGTQSKLISERYGIPHVSSGDIIREEMMKNTKEAEIVREIVNSGGLAPNEVVNKLVLKKIRSMDRYILDGYPRRTDQAEMLGDSVDLVIFIDVDKDTCIHRICKRNHGRDDDEEEVGRKRYDVYTKETMPILELYKSYGKIVRVDGNGSPETIFSKICGIIE</sequence>
<organism evidence="5 6">
    <name type="scientific">Encephalitozoon intestinalis (strain ATCC 50506)</name>
    <name type="common">Microsporidian parasite</name>
    <name type="synonym">Septata intestinalis</name>
    <dbReference type="NCBI Taxonomy" id="876142"/>
    <lineage>
        <taxon>Eukaryota</taxon>
        <taxon>Fungi</taxon>
        <taxon>Fungi incertae sedis</taxon>
        <taxon>Microsporidia</taxon>
        <taxon>Unikaryonidae</taxon>
        <taxon>Encephalitozoon</taxon>
    </lineage>
</organism>
<dbReference type="HOGENOM" id="CLU_032354_4_2_1"/>
<reference evidence="5 6" key="1">
    <citation type="journal article" date="2010" name="Nat. Commun.">
        <title>The complete sequence of the smallest known nuclear genome from the microsporidian Encephalitozoon intestinalis.</title>
        <authorList>
            <person name="Corradi N."/>
            <person name="Pombert J.-F."/>
            <person name="Farinelli L."/>
            <person name="Didier E.S."/>
            <person name="Keeling P.J."/>
        </authorList>
    </citation>
    <scope>NUCLEOTIDE SEQUENCE [LARGE SCALE GENOMIC DNA]</scope>
    <source>
        <strain evidence="5 6">ATCC 50506</strain>
    </source>
</reference>
<dbReference type="PANTHER" id="PTHR23359">
    <property type="entry name" value="NUCLEOTIDE KINASE"/>
    <property type="match status" value="1"/>
</dbReference>
<dbReference type="OrthoDB" id="439792at2759"/>
<dbReference type="InterPro" id="IPR027417">
    <property type="entry name" value="P-loop_NTPase"/>
</dbReference>
<evidence type="ECO:0000256" key="4">
    <source>
        <dbReference type="RuleBase" id="RU003330"/>
    </source>
</evidence>
<keyword evidence="6" id="KW-1185">Reference proteome</keyword>
<dbReference type="AlphaFoldDB" id="E0S7I6"/>
<protein>
    <submittedName>
        <fullName evidence="5">Adenylate kinase</fullName>
    </submittedName>
</protein>
<dbReference type="InterPro" id="IPR000850">
    <property type="entry name" value="Adenylat/UMP-CMP_kin"/>
</dbReference>
<dbReference type="PRINTS" id="PR00094">
    <property type="entry name" value="ADENYLTKNASE"/>
</dbReference>
<dbReference type="Pfam" id="PF00406">
    <property type="entry name" value="ADK"/>
    <property type="match status" value="1"/>
</dbReference>
<keyword evidence="3 4" id="KW-0418">Kinase</keyword>
<evidence type="ECO:0000313" key="5">
    <source>
        <dbReference type="EMBL" id="ADM11665.2"/>
    </source>
</evidence>
<comment type="similarity">
    <text evidence="4">Belongs to the adenylate kinase family.</text>
</comment>
<evidence type="ECO:0000313" key="6">
    <source>
        <dbReference type="Proteomes" id="UP000002313"/>
    </source>
</evidence>
<name>E0S7I6_ENCIT</name>
<dbReference type="GO" id="GO:0019205">
    <property type="term" value="F:nucleobase-containing compound kinase activity"/>
    <property type="evidence" value="ECO:0007669"/>
    <property type="project" value="InterPro"/>
</dbReference>
<dbReference type="VEuPathDB" id="MicrosporidiaDB:Eint_060570"/>
<dbReference type="GO" id="GO:0006139">
    <property type="term" value="P:nucleobase-containing compound metabolic process"/>
    <property type="evidence" value="ECO:0007669"/>
    <property type="project" value="InterPro"/>
</dbReference>
<dbReference type="HAMAP" id="MF_00235">
    <property type="entry name" value="Adenylate_kinase_Adk"/>
    <property type="match status" value="1"/>
</dbReference>
<evidence type="ECO:0000256" key="3">
    <source>
        <dbReference type="ARBA" id="ARBA00022777"/>
    </source>
</evidence>
<keyword evidence="2" id="KW-0547">Nucleotide-binding</keyword>
<dbReference type="GO" id="GO:0005524">
    <property type="term" value="F:ATP binding"/>
    <property type="evidence" value="ECO:0007669"/>
    <property type="project" value="InterPro"/>
</dbReference>
<proteinExistence type="inferred from homology"/>
<dbReference type="CDD" id="cd01428">
    <property type="entry name" value="ADK"/>
    <property type="match status" value="1"/>
</dbReference>
<dbReference type="EMBL" id="CP001947">
    <property type="protein sequence ID" value="ADM11665.2"/>
    <property type="molecule type" value="Genomic_DNA"/>
</dbReference>
<dbReference type="SUPFAM" id="SSF52540">
    <property type="entry name" value="P-loop containing nucleoside triphosphate hydrolases"/>
    <property type="match status" value="1"/>
</dbReference>
<dbReference type="Proteomes" id="UP000002313">
    <property type="component" value="Chromosome VI"/>
</dbReference>
<evidence type="ECO:0000256" key="1">
    <source>
        <dbReference type="ARBA" id="ARBA00022679"/>
    </source>
</evidence>
<accession>E0S7I6</accession>
<reference evidence="5 6" key="2">
    <citation type="journal article" date="2012" name="Proc. Natl. Acad. Sci. U.S.A.">
        <title>Gain and loss of multiple functionally related, horizontally transferred genes in the reduced genomes of two microsporidian parasites.</title>
        <authorList>
            <person name="Pombert J.-F."/>
            <person name="Selman M."/>
            <person name="Burki F."/>
            <person name="Bardell F.T."/>
            <person name="Farinelli L."/>
            <person name="Solter L.F."/>
            <person name="Whitman D.W."/>
            <person name="Weiss L.M."/>
            <person name="Corradi N."/>
            <person name="Keeling P.J."/>
        </authorList>
    </citation>
    <scope>NUCLEOTIDE SEQUENCE [LARGE SCALE GENOMIC DNA]</scope>
    <source>
        <strain evidence="5 6">ATCC 50506</strain>
    </source>
</reference>
<dbReference type="GeneID" id="9699346"/>
<dbReference type="PROSITE" id="PS00113">
    <property type="entry name" value="ADENYLATE_KINASE"/>
    <property type="match status" value="1"/>
</dbReference>
<keyword evidence="1 4" id="KW-0808">Transferase</keyword>
<gene>
    <name evidence="5" type="ORF">Eint_060570</name>
</gene>